<dbReference type="EMBL" id="JBJQND010000006">
    <property type="protein sequence ID" value="KAL3873124.1"/>
    <property type="molecule type" value="Genomic_DNA"/>
</dbReference>
<comment type="caution">
    <text evidence="1">The sequence shown here is derived from an EMBL/GenBank/DDBJ whole genome shotgun (WGS) entry which is preliminary data.</text>
</comment>
<evidence type="ECO:0000313" key="2">
    <source>
        <dbReference type="Proteomes" id="UP001634394"/>
    </source>
</evidence>
<protein>
    <submittedName>
        <fullName evidence="1">Uncharacterized protein</fullName>
    </submittedName>
</protein>
<proteinExistence type="predicted"/>
<evidence type="ECO:0000313" key="1">
    <source>
        <dbReference type="EMBL" id="KAL3873124.1"/>
    </source>
</evidence>
<reference evidence="1 2" key="1">
    <citation type="submission" date="2024-11" db="EMBL/GenBank/DDBJ databases">
        <title>Chromosome-level genome assembly of the freshwater bivalve Anodonta woodiana.</title>
        <authorList>
            <person name="Chen X."/>
        </authorList>
    </citation>
    <scope>NUCLEOTIDE SEQUENCE [LARGE SCALE GENOMIC DNA]</scope>
    <source>
        <strain evidence="1">MN2024</strain>
        <tissue evidence="1">Gills</tissue>
    </source>
</reference>
<accession>A0ABD3WGQ7</accession>
<keyword evidence="2" id="KW-1185">Reference proteome</keyword>
<organism evidence="1 2">
    <name type="scientific">Sinanodonta woodiana</name>
    <name type="common">Chinese pond mussel</name>
    <name type="synonym">Anodonta woodiana</name>
    <dbReference type="NCBI Taxonomy" id="1069815"/>
    <lineage>
        <taxon>Eukaryota</taxon>
        <taxon>Metazoa</taxon>
        <taxon>Spiralia</taxon>
        <taxon>Lophotrochozoa</taxon>
        <taxon>Mollusca</taxon>
        <taxon>Bivalvia</taxon>
        <taxon>Autobranchia</taxon>
        <taxon>Heteroconchia</taxon>
        <taxon>Palaeoheterodonta</taxon>
        <taxon>Unionida</taxon>
        <taxon>Unionoidea</taxon>
        <taxon>Unionidae</taxon>
        <taxon>Unioninae</taxon>
        <taxon>Sinanodonta</taxon>
    </lineage>
</organism>
<sequence length="100" mass="11418">MECELNCTDKLLYQGGVGLELYRHITVSGWSGNRTVQTNYCIRMEWELNYRQTTVSGWSGIRTVQTNYCTRVECKLNSKENLLYQGEVGIELSSQIIVSG</sequence>
<dbReference type="Proteomes" id="UP001634394">
    <property type="component" value="Unassembled WGS sequence"/>
</dbReference>
<name>A0ABD3WGQ7_SINWO</name>
<gene>
    <name evidence="1" type="ORF">ACJMK2_036280</name>
</gene>
<dbReference type="AlphaFoldDB" id="A0ABD3WGQ7"/>